<organism evidence="6 7">
    <name type="scientific">Phaedon cochleariae</name>
    <name type="common">Mustard beetle</name>
    <dbReference type="NCBI Taxonomy" id="80249"/>
    <lineage>
        <taxon>Eukaryota</taxon>
        <taxon>Metazoa</taxon>
        <taxon>Ecdysozoa</taxon>
        <taxon>Arthropoda</taxon>
        <taxon>Hexapoda</taxon>
        <taxon>Insecta</taxon>
        <taxon>Pterygota</taxon>
        <taxon>Neoptera</taxon>
        <taxon>Endopterygota</taxon>
        <taxon>Coleoptera</taxon>
        <taxon>Polyphaga</taxon>
        <taxon>Cucujiformia</taxon>
        <taxon>Chrysomeloidea</taxon>
        <taxon>Chrysomelidae</taxon>
        <taxon>Chrysomelinae</taxon>
        <taxon>Chrysomelini</taxon>
        <taxon>Phaedon</taxon>
    </lineage>
</organism>
<keyword evidence="5" id="KW-0472">Membrane</keyword>
<keyword evidence="3 4" id="KW-0808">Transferase</keyword>
<keyword evidence="5" id="KW-1133">Transmembrane helix</keyword>
<keyword evidence="5" id="KW-0812">Transmembrane</keyword>
<evidence type="ECO:0000313" key="6">
    <source>
        <dbReference type="EMBL" id="CAH1119523.1"/>
    </source>
</evidence>
<reference evidence="6" key="1">
    <citation type="submission" date="2022-01" db="EMBL/GenBank/DDBJ databases">
        <authorList>
            <person name="King R."/>
        </authorList>
    </citation>
    <scope>NUCLEOTIDE SEQUENCE</scope>
</reference>
<dbReference type="Gene3D" id="3.40.50.2000">
    <property type="entry name" value="Glycogen Phosphorylase B"/>
    <property type="match status" value="2"/>
</dbReference>
<dbReference type="InterPro" id="IPR035595">
    <property type="entry name" value="UDP_glycos_trans_CS"/>
</dbReference>
<name>A0A9P0DBL0_PHACE</name>
<dbReference type="InterPro" id="IPR050271">
    <property type="entry name" value="UDP-glycosyltransferase"/>
</dbReference>
<dbReference type="SUPFAM" id="SSF53756">
    <property type="entry name" value="UDP-Glycosyltransferase/glycogen phosphorylase"/>
    <property type="match status" value="1"/>
</dbReference>
<proteinExistence type="inferred from homology"/>
<dbReference type="PROSITE" id="PS00375">
    <property type="entry name" value="UDPGT"/>
    <property type="match status" value="1"/>
</dbReference>
<dbReference type="CDD" id="cd03784">
    <property type="entry name" value="GT1_Gtf-like"/>
    <property type="match status" value="1"/>
</dbReference>
<dbReference type="PANTHER" id="PTHR48043">
    <property type="entry name" value="EG:EG0003.4 PROTEIN-RELATED"/>
    <property type="match status" value="1"/>
</dbReference>
<dbReference type="FunFam" id="3.40.50.2000:FF:000021">
    <property type="entry name" value="UDP-glucuronosyltransferase"/>
    <property type="match status" value="1"/>
</dbReference>
<gene>
    <name evidence="6" type="ORF">PHAECO_LOCUS3684</name>
</gene>
<protein>
    <recommendedName>
        <fullName evidence="5">UDP-glucuronosyltransferase</fullName>
        <ecNumber evidence="5">2.4.1.17</ecNumber>
    </recommendedName>
</protein>
<evidence type="ECO:0000256" key="2">
    <source>
        <dbReference type="ARBA" id="ARBA00022676"/>
    </source>
</evidence>
<dbReference type="AlphaFoldDB" id="A0A9P0DBL0"/>
<dbReference type="GO" id="GO:0015020">
    <property type="term" value="F:glucuronosyltransferase activity"/>
    <property type="evidence" value="ECO:0007669"/>
    <property type="project" value="UniProtKB-EC"/>
</dbReference>
<dbReference type="InterPro" id="IPR002213">
    <property type="entry name" value="UDP_glucos_trans"/>
</dbReference>
<comment type="catalytic activity">
    <reaction evidence="5">
        <text>glucuronate acceptor + UDP-alpha-D-glucuronate = acceptor beta-D-glucuronoside + UDP + H(+)</text>
        <dbReference type="Rhea" id="RHEA:21032"/>
        <dbReference type="ChEBI" id="CHEBI:15378"/>
        <dbReference type="ChEBI" id="CHEBI:58052"/>
        <dbReference type="ChEBI" id="CHEBI:58223"/>
        <dbReference type="ChEBI" id="CHEBI:132367"/>
        <dbReference type="ChEBI" id="CHEBI:132368"/>
        <dbReference type="EC" id="2.4.1.17"/>
    </reaction>
</comment>
<reference evidence="6" key="2">
    <citation type="submission" date="2022-10" db="EMBL/GenBank/DDBJ databases">
        <authorList>
            <consortium name="ENA_rothamsted_submissions"/>
            <consortium name="culmorum"/>
            <person name="King R."/>
        </authorList>
    </citation>
    <scope>NUCLEOTIDE SEQUENCE</scope>
</reference>
<evidence type="ECO:0000256" key="4">
    <source>
        <dbReference type="RuleBase" id="RU003718"/>
    </source>
</evidence>
<feature type="chain" id="PRO_5040540295" description="UDP-glucuronosyltransferase" evidence="5">
    <location>
        <begin position="21"/>
        <end position="524"/>
    </location>
</feature>
<dbReference type="EMBL" id="OU896719">
    <property type="protein sequence ID" value="CAH1119523.1"/>
    <property type="molecule type" value="Genomic_DNA"/>
</dbReference>
<comment type="similarity">
    <text evidence="1 4">Belongs to the UDP-glycosyltransferase family.</text>
</comment>
<keyword evidence="2 4" id="KW-0328">Glycosyltransferase</keyword>
<sequence>MQIKLLFFITLLGLLKYSENARILASVFSPSYSHQIAFRPLWKELAKRGHEITLLTTNPMKDPDLGNIKQIDLSGSYKVMEEQGSSDILTRGRNEGKSFMSMAQLYLDALDRTAEWQLEQHEVKQLIQNNSEHFDLLIVEVMNPIQMAFSERFKVPFIGITPLDAPYRIHDAIGNYMHPIVFPDYFLPFTPPLTFLQRAISVTFNWANWYYQYYVRYPSEDLIVRRHFGEGTRALRDIEKDMSFLFVNVNPIFHSIRPHGLNTVLMGGGTHIGKPKPLPKEINDFVDAAKDGVIYLSLGSNIKSALLTDDLRKAMLSTLKELPYKILWKFEDDGLQNLPKNVKLVKWVPQQDLLAHPNVKLFITQCGLQSMEEAIFNHVPMVGMPFMGDQHSNAIILRSKGLGLTVDRMNLTKTEFKKTVLEVLNNPIYKQNVIEISNSSKDVDMSGLERAVWWTEYCIRSKGAKHLRNPAIDLHWYQFYLLDVIGLLLTGLLVLVTIIVLILKLLKRLVFKNKNNQNSNKKLQ</sequence>
<accession>A0A9P0DBL0</accession>
<evidence type="ECO:0000256" key="5">
    <source>
        <dbReference type="RuleBase" id="RU362059"/>
    </source>
</evidence>
<comment type="subcellular location">
    <subcellularLocation>
        <location evidence="5">Membrane</location>
        <topology evidence="5">Single-pass membrane protein</topology>
    </subcellularLocation>
</comment>
<evidence type="ECO:0000256" key="3">
    <source>
        <dbReference type="ARBA" id="ARBA00022679"/>
    </source>
</evidence>
<dbReference type="Proteomes" id="UP001153737">
    <property type="component" value="Chromosome 13"/>
</dbReference>
<feature type="signal peptide" evidence="5">
    <location>
        <begin position="1"/>
        <end position="20"/>
    </location>
</feature>
<evidence type="ECO:0000256" key="1">
    <source>
        <dbReference type="ARBA" id="ARBA00009995"/>
    </source>
</evidence>
<dbReference type="EC" id="2.4.1.17" evidence="5"/>
<dbReference type="OrthoDB" id="5835829at2759"/>
<keyword evidence="5" id="KW-0732">Signal</keyword>
<feature type="transmembrane region" description="Helical" evidence="5">
    <location>
        <begin position="479"/>
        <end position="506"/>
    </location>
</feature>
<keyword evidence="7" id="KW-1185">Reference proteome</keyword>
<dbReference type="GO" id="GO:0016020">
    <property type="term" value="C:membrane"/>
    <property type="evidence" value="ECO:0007669"/>
    <property type="project" value="UniProtKB-SubCell"/>
</dbReference>
<dbReference type="PANTHER" id="PTHR48043:SF159">
    <property type="entry name" value="EG:EG0003.4 PROTEIN-RELATED"/>
    <property type="match status" value="1"/>
</dbReference>
<evidence type="ECO:0000313" key="7">
    <source>
        <dbReference type="Proteomes" id="UP001153737"/>
    </source>
</evidence>
<dbReference type="Pfam" id="PF00201">
    <property type="entry name" value="UDPGT"/>
    <property type="match status" value="1"/>
</dbReference>